<dbReference type="NCBIfam" id="NF033921">
    <property type="entry name" value="por_somb"/>
    <property type="match status" value="1"/>
</dbReference>
<organism evidence="5 6">
    <name type="scientific">Phormidesmis priestleyi Ana</name>
    <dbReference type="NCBI Taxonomy" id="1666911"/>
    <lineage>
        <taxon>Bacteria</taxon>
        <taxon>Bacillati</taxon>
        <taxon>Cyanobacteriota</taxon>
        <taxon>Cyanophyceae</taxon>
        <taxon>Leptolyngbyales</taxon>
        <taxon>Leptolyngbyaceae</taxon>
        <taxon>Phormidesmis</taxon>
    </lineage>
</organism>
<dbReference type="InterPro" id="IPR001119">
    <property type="entry name" value="SLH_dom"/>
</dbReference>
<evidence type="ECO:0000256" key="2">
    <source>
        <dbReference type="RuleBase" id="RU363072"/>
    </source>
</evidence>
<dbReference type="PANTHER" id="PTHR43308">
    <property type="entry name" value="OUTER MEMBRANE PROTEIN ALPHA-RELATED"/>
    <property type="match status" value="1"/>
</dbReference>
<dbReference type="PROSITE" id="PS51272">
    <property type="entry name" value="SLH"/>
    <property type="match status" value="1"/>
</dbReference>
<evidence type="ECO:0000313" key="6">
    <source>
        <dbReference type="Proteomes" id="UP000050465"/>
    </source>
</evidence>
<keyword evidence="2" id="KW-0732">Signal</keyword>
<feature type="signal peptide" evidence="2">
    <location>
        <begin position="1"/>
        <end position="37"/>
    </location>
</feature>
<evidence type="ECO:0000256" key="1">
    <source>
        <dbReference type="ARBA" id="ARBA00008769"/>
    </source>
</evidence>
<feature type="coiled-coil region" evidence="3">
    <location>
        <begin position="213"/>
        <end position="247"/>
    </location>
</feature>
<dbReference type="Pfam" id="PF04966">
    <property type="entry name" value="OprB"/>
    <property type="match status" value="1"/>
</dbReference>
<dbReference type="Proteomes" id="UP000050465">
    <property type="component" value="Unassembled WGS sequence"/>
</dbReference>
<keyword evidence="3" id="KW-0175">Coiled coil</keyword>
<dbReference type="GO" id="GO:0016020">
    <property type="term" value="C:membrane"/>
    <property type="evidence" value="ECO:0007669"/>
    <property type="project" value="InterPro"/>
</dbReference>
<dbReference type="InterPro" id="IPR051465">
    <property type="entry name" value="Cell_Envelope_Struct_Comp"/>
</dbReference>
<proteinExistence type="inferred from homology"/>
<reference evidence="5 6" key="1">
    <citation type="submission" date="2015-09" db="EMBL/GenBank/DDBJ databases">
        <title>Identification and resolution of microdiversity through metagenomic sequencing of parallel consortia.</title>
        <authorList>
            <person name="Nelson W.C."/>
            <person name="Romine M.F."/>
            <person name="Lindemann S.R."/>
        </authorList>
    </citation>
    <scope>NUCLEOTIDE SEQUENCE [LARGE SCALE GENOMIC DNA]</scope>
    <source>
        <strain evidence="5">Ana</strain>
    </source>
</reference>
<dbReference type="AlphaFoldDB" id="A0A0P8DIR9"/>
<feature type="domain" description="SLH" evidence="4">
    <location>
        <begin position="146"/>
        <end position="210"/>
    </location>
</feature>
<comment type="caution">
    <text evidence="5">The sequence shown here is derived from an EMBL/GenBank/DDBJ whole genome shotgun (WGS) entry which is preliminary data.</text>
</comment>
<dbReference type="InterPro" id="IPR007049">
    <property type="entry name" value="Carb-sel_porin_OprB"/>
</dbReference>
<dbReference type="InterPro" id="IPR047684">
    <property type="entry name" value="Por_som-like"/>
</dbReference>
<protein>
    <submittedName>
        <fullName evidence="5">Cyanobacterial porin</fullName>
    </submittedName>
</protein>
<evidence type="ECO:0000313" key="5">
    <source>
        <dbReference type="EMBL" id="KPQ36671.1"/>
    </source>
</evidence>
<dbReference type="PATRIC" id="fig|1666911.3.peg.3357"/>
<dbReference type="STRING" id="1666911.HLUCCA11_05745"/>
<evidence type="ECO:0000256" key="3">
    <source>
        <dbReference type="SAM" id="Coils"/>
    </source>
</evidence>
<dbReference type="PANTHER" id="PTHR43308:SF1">
    <property type="entry name" value="OUTER MEMBRANE PROTEIN ALPHA"/>
    <property type="match status" value="1"/>
</dbReference>
<dbReference type="GO" id="GO:0015288">
    <property type="term" value="F:porin activity"/>
    <property type="evidence" value="ECO:0007669"/>
    <property type="project" value="InterPro"/>
</dbReference>
<dbReference type="Pfam" id="PF00395">
    <property type="entry name" value="SLH"/>
    <property type="match status" value="1"/>
</dbReference>
<evidence type="ECO:0000259" key="4">
    <source>
        <dbReference type="PROSITE" id="PS51272"/>
    </source>
</evidence>
<dbReference type="Gene3D" id="2.40.160.180">
    <property type="entry name" value="Carbohydrate-selective porin OprB"/>
    <property type="match status" value="1"/>
</dbReference>
<feature type="chain" id="PRO_5006149239" evidence="2">
    <location>
        <begin position="38"/>
        <end position="658"/>
    </location>
</feature>
<comment type="similarity">
    <text evidence="1 2">Belongs to the OprB family.</text>
</comment>
<dbReference type="GO" id="GO:0008643">
    <property type="term" value="P:carbohydrate transport"/>
    <property type="evidence" value="ECO:0007669"/>
    <property type="project" value="InterPro"/>
</dbReference>
<dbReference type="InterPro" id="IPR038673">
    <property type="entry name" value="OprB_sf"/>
</dbReference>
<sequence>MLRKSTVFRLRAKSVFLCQILLSLGFLSIGASLSVSAAAASELNSQLDTTLSKEATASNSVAKKTIDSNIDRNLEIESLLEDSTLEDSTLTSTKDSALASTLASTLESLINLPIDLASDSALPKPDLAVGSELALSPATELAQVTTVSELSDVQPGDWAFTALQRLVEEYGCLEGYPDSSYRGDRAITRYEFAAGLNACLDVVVQLIDGGTDLEELRRLQEEFVEELAAVRSQLDTLEIDVAELEANQFSTTTKFSAQLFTHINFATAGDDVLAEGLNAFVPARDPVTNEPIVRTITDDTEPTFSYYTWLNFTTSFTGQDRLQLQLTTGDGNGNANFYGSAGLLNTFGVPFTLQTGVTGGEDNIILREVFYSFPVGDKLSFTVGPAINWYRHFDNNRFTFYLSGANSFNSSGGTQVNAIDRGAGAVVEWDIADWLDFRVGYLAENTEFLPGPRSSTKNGLFDGTTTLTGQLGIYPTDDINLRFLYTRSNIEPNPAGFVGGAVSEPIYGFADDGFGGALRTATADTFLFNFDWLITDGFGLFGRYSYGSTELFPVSDDRPDGEINAQSVQVGLAFPDLLKKGAQGTISYVQPFDVLDGRSFLASGGGDGAVQQEVEVSYRYPISPNFAVVPSFYWINNVNNFEDNPDIYVFNLQGQFSF</sequence>
<dbReference type="EMBL" id="LJZR01000005">
    <property type="protein sequence ID" value="KPQ36671.1"/>
    <property type="molecule type" value="Genomic_DNA"/>
</dbReference>
<gene>
    <name evidence="5" type="ORF">HLUCCA11_05745</name>
</gene>
<name>A0A0P8DIR9_9CYAN</name>
<accession>A0A0P8DIR9</accession>